<proteinExistence type="predicted"/>
<gene>
    <name evidence="2" type="ORF">HORIV_50550</name>
</gene>
<dbReference type="Proteomes" id="UP000289555">
    <property type="component" value="Chromosome"/>
</dbReference>
<feature type="transmembrane region" description="Helical" evidence="1">
    <location>
        <begin position="27"/>
        <end position="48"/>
    </location>
</feature>
<accession>A0ABM7GLF5</accession>
<keyword evidence="3" id="KW-1185">Reference proteome</keyword>
<evidence type="ECO:0000313" key="3">
    <source>
        <dbReference type="Proteomes" id="UP000289555"/>
    </source>
</evidence>
<protein>
    <submittedName>
        <fullName evidence="2">Uncharacterized protein</fullName>
    </submittedName>
</protein>
<keyword evidence="1" id="KW-1133">Transmembrane helix</keyword>
<sequence>MVNMQATLLPALFYLLSKGWEAPQKWIGAGIGTFMFLAIIITTTPFIIDSLRFNVAKSIGVNDSRPWVYHVDNKSIKGVFRSSEWWDSEDSEYNQAHNIEEETERKYIVAKLLYGMGGVKLVCPRSFDIVFKNIETWRENTSSCILVNSSTLTKIGLYQSHPEPITESTD</sequence>
<reference evidence="3" key="1">
    <citation type="journal article" date="2019" name="Microbiol. Resour. Announc.">
        <title>Complete Genome Sequence of Halomonas olivaria, a Moderately Halophilic Bacterium Isolated from Olive Processing Effluents, Obtained by Nanopore Sequencing.</title>
        <authorList>
            <person name="Nagata S."/>
            <person name="Ii K.M."/>
            <person name="Tsukimi T."/>
            <person name="Miura M.C."/>
            <person name="Galipon J."/>
            <person name="Arakawa K."/>
        </authorList>
    </citation>
    <scope>NUCLEOTIDE SEQUENCE [LARGE SCALE GENOMIC DNA]</scope>
    <source>
        <strain evidence="3">TYRC17</strain>
    </source>
</reference>
<evidence type="ECO:0000313" key="2">
    <source>
        <dbReference type="EMBL" id="BBI52634.1"/>
    </source>
</evidence>
<organism evidence="2 3">
    <name type="scientific">Vreelandella olivaria</name>
    <dbReference type="NCBI Taxonomy" id="390919"/>
    <lineage>
        <taxon>Bacteria</taxon>
        <taxon>Pseudomonadati</taxon>
        <taxon>Pseudomonadota</taxon>
        <taxon>Gammaproteobacteria</taxon>
        <taxon>Oceanospirillales</taxon>
        <taxon>Halomonadaceae</taxon>
        <taxon>Vreelandella</taxon>
    </lineage>
</organism>
<evidence type="ECO:0000256" key="1">
    <source>
        <dbReference type="SAM" id="Phobius"/>
    </source>
</evidence>
<keyword evidence="1" id="KW-0812">Transmembrane</keyword>
<keyword evidence="1" id="KW-0472">Membrane</keyword>
<dbReference type="EMBL" id="AP019416">
    <property type="protein sequence ID" value="BBI52634.1"/>
    <property type="molecule type" value="Genomic_DNA"/>
</dbReference>
<name>A0ABM7GLF5_9GAMM</name>